<evidence type="ECO:0000313" key="1">
    <source>
        <dbReference type="EMBL" id="KAK9082930.1"/>
    </source>
</evidence>
<keyword evidence="2" id="KW-1185">Reference proteome</keyword>
<organism evidence="1 2">
    <name type="scientific">Stephania cephalantha</name>
    <dbReference type="NCBI Taxonomy" id="152367"/>
    <lineage>
        <taxon>Eukaryota</taxon>
        <taxon>Viridiplantae</taxon>
        <taxon>Streptophyta</taxon>
        <taxon>Embryophyta</taxon>
        <taxon>Tracheophyta</taxon>
        <taxon>Spermatophyta</taxon>
        <taxon>Magnoliopsida</taxon>
        <taxon>Ranunculales</taxon>
        <taxon>Menispermaceae</taxon>
        <taxon>Menispermoideae</taxon>
        <taxon>Cissampelideae</taxon>
        <taxon>Stephania</taxon>
    </lineage>
</organism>
<dbReference type="Proteomes" id="UP001419268">
    <property type="component" value="Unassembled WGS sequence"/>
</dbReference>
<accession>A0AAP0DXL0</accession>
<dbReference type="AlphaFoldDB" id="A0AAP0DXL0"/>
<name>A0AAP0DXL0_9MAGN</name>
<protein>
    <submittedName>
        <fullName evidence="1">Uncharacterized protein</fullName>
    </submittedName>
</protein>
<reference evidence="1 2" key="1">
    <citation type="submission" date="2024-01" db="EMBL/GenBank/DDBJ databases">
        <title>Genome assemblies of Stephania.</title>
        <authorList>
            <person name="Yang L."/>
        </authorList>
    </citation>
    <scope>NUCLEOTIDE SEQUENCE [LARGE SCALE GENOMIC DNA]</scope>
    <source>
        <strain evidence="1">JXDWG</strain>
        <tissue evidence="1">Leaf</tissue>
    </source>
</reference>
<proteinExistence type="predicted"/>
<sequence>MGEAVSRNRVRGPVKCTDRDIGLVMHKDKDMDLDRDFNVLFGSVDSHVTSPVGVHSRGQAQQSQEQVHAITPSVPTTIHRTLIEGISWVETHSNRETDGQSEKFIYILADIRGYEYVSDGGSWDSCSEISEEPSLSRRSPALQSKMGVWPWASMALGSKSWIRDPQRVDSNTFENLAVKMLESINATSVAQEERTTIAIRPRVEPVVAVSSSD</sequence>
<gene>
    <name evidence="1" type="ORF">Scep_029401</name>
</gene>
<dbReference type="EMBL" id="JBBNAG010000013">
    <property type="protein sequence ID" value="KAK9082930.1"/>
    <property type="molecule type" value="Genomic_DNA"/>
</dbReference>
<evidence type="ECO:0000313" key="2">
    <source>
        <dbReference type="Proteomes" id="UP001419268"/>
    </source>
</evidence>
<comment type="caution">
    <text evidence="1">The sequence shown here is derived from an EMBL/GenBank/DDBJ whole genome shotgun (WGS) entry which is preliminary data.</text>
</comment>